<reference evidence="2 3" key="1">
    <citation type="submission" date="2020-07" db="EMBL/GenBank/DDBJ databases">
        <title>Sequencing the genomes of 1000 actinobacteria strains.</title>
        <authorList>
            <person name="Klenk H.-P."/>
        </authorList>
    </citation>
    <scope>NUCLEOTIDE SEQUENCE [LARGE SCALE GENOMIC DNA]</scope>
    <source>
        <strain evidence="2 3">DSM 15131</strain>
    </source>
</reference>
<evidence type="ECO:0000256" key="1">
    <source>
        <dbReference type="SAM" id="Coils"/>
    </source>
</evidence>
<organism evidence="2 3">
    <name type="scientific">Nocardioides aromaticivorans</name>
    <dbReference type="NCBI Taxonomy" id="200618"/>
    <lineage>
        <taxon>Bacteria</taxon>
        <taxon>Bacillati</taxon>
        <taxon>Actinomycetota</taxon>
        <taxon>Actinomycetes</taxon>
        <taxon>Propionibacteriales</taxon>
        <taxon>Nocardioidaceae</taxon>
        <taxon>Nocardioides</taxon>
    </lineage>
</organism>
<dbReference type="AlphaFoldDB" id="A0A7Z0CRA6"/>
<evidence type="ECO:0000313" key="2">
    <source>
        <dbReference type="EMBL" id="NYI47835.1"/>
    </source>
</evidence>
<dbReference type="Proteomes" id="UP000562045">
    <property type="component" value="Unassembled WGS sequence"/>
</dbReference>
<comment type="caution">
    <text evidence="2">The sequence shown here is derived from an EMBL/GenBank/DDBJ whole genome shotgun (WGS) entry which is preliminary data.</text>
</comment>
<dbReference type="RefSeq" id="WP_179652761.1">
    <property type="nucleotide sequence ID" value="NZ_JACBZM010000002.1"/>
</dbReference>
<accession>A0A7Z0CRA6</accession>
<evidence type="ECO:0000313" key="3">
    <source>
        <dbReference type="Proteomes" id="UP000562045"/>
    </source>
</evidence>
<dbReference type="EMBL" id="JACBZM010000002">
    <property type="protein sequence ID" value="NYI47835.1"/>
    <property type="molecule type" value="Genomic_DNA"/>
</dbReference>
<feature type="coiled-coil region" evidence="1">
    <location>
        <begin position="24"/>
        <end position="51"/>
    </location>
</feature>
<protein>
    <submittedName>
        <fullName evidence="2">Uncharacterized protein</fullName>
    </submittedName>
</protein>
<gene>
    <name evidence="2" type="ORF">BJ993_004981</name>
</gene>
<proteinExistence type="predicted"/>
<name>A0A7Z0CRA6_9ACTN</name>
<keyword evidence="1" id="KW-0175">Coiled coil</keyword>
<sequence length="108" mass="11691">MVRPNSPKAPGYVPSHSRVQFRARRTALERADAVEEAVRAAQAELGHAQRARHAGGQLEHLTAAIVQLVDAQATLVAQMRADNEPWSRIGDALGLTKQAAQNRFGKSS</sequence>